<evidence type="ECO:0000259" key="1">
    <source>
        <dbReference type="Pfam" id="PF03732"/>
    </source>
</evidence>
<evidence type="ECO:0000313" key="2">
    <source>
        <dbReference type="EMBL" id="JAB66268.1"/>
    </source>
</evidence>
<reference evidence="2" key="1">
    <citation type="submission" date="2013-07" db="EMBL/GenBank/DDBJ databases">
        <title>Midgut Transcriptome Profiling of Anoplphora glabripennis, a Lignocellulose Degrading, Wood-Boring Cerambycid.</title>
        <authorList>
            <person name="Scully E.D."/>
            <person name="Hoover K."/>
            <person name="Carlson J.E."/>
            <person name="Tien M."/>
            <person name="Geib S.M."/>
        </authorList>
    </citation>
    <scope>NUCLEOTIDE SEQUENCE</scope>
</reference>
<name>V5H0B7_ANOGL</name>
<proteinExistence type="predicted"/>
<protein>
    <recommendedName>
        <fullName evidence="1">Retrotransposon gag domain-containing protein</fullName>
    </recommendedName>
</protein>
<dbReference type="Pfam" id="PF03732">
    <property type="entry name" value="Retrotrans_gag"/>
    <property type="match status" value="1"/>
</dbReference>
<accession>V5H0B7</accession>
<feature type="non-terminal residue" evidence="2">
    <location>
        <position position="1"/>
    </location>
</feature>
<organism evidence="2">
    <name type="scientific">Anoplophora glabripennis</name>
    <name type="common">Asian longhorn beetle</name>
    <name type="synonym">Anoplophora nobilis</name>
    <dbReference type="NCBI Taxonomy" id="217634"/>
    <lineage>
        <taxon>Eukaryota</taxon>
        <taxon>Metazoa</taxon>
        <taxon>Ecdysozoa</taxon>
        <taxon>Arthropoda</taxon>
        <taxon>Hexapoda</taxon>
        <taxon>Insecta</taxon>
        <taxon>Pterygota</taxon>
        <taxon>Neoptera</taxon>
        <taxon>Endopterygota</taxon>
        <taxon>Coleoptera</taxon>
        <taxon>Polyphaga</taxon>
        <taxon>Cucujiformia</taxon>
        <taxon>Chrysomeloidea</taxon>
        <taxon>Cerambycidae</taxon>
        <taxon>Lamiinae</taxon>
        <taxon>Lamiini</taxon>
        <taxon>Anoplophora</taxon>
    </lineage>
</organism>
<sequence length="224" mass="25757">DGRHNVSTRADNSMDSFERQIRGLNFNDVSVPVPDDHGRTFSIVAKWNVTKFSGINNVLDFLEEVEELRVACSIDKQQLFKCATTLLTDAALVWFRGVKTTVRSWDDFVRLLKDTYLPTDYEKHLLMDIQSRTQRVGEKSALYIALMENLFNRMKDKPSESERLRIIQDNLLPDIQRKLALRPVSSISGLVEMCKGVEDAFWRAEHWRPPPINPRVMADPPIGP</sequence>
<dbReference type="AlphaFoldDB" id="V5H0B7"/>
<dbReference type="InterPro" id="IPR005162">
    <property type="entry name" value="Retrotrans_gag_dom"/>
</dbReference>
<feature type="domain" description="Retrotransposon gag" evidence="1">
    <location>
        <begin position="82"/>
        <end position="161"/>
    </location>
</feature>
<dbReference type="EMBL" id="GALX01002198">
    <property type="protein sequence ID" value="JAB66268.1"/>
    <property type="molecule type" value="Transcribed_RNA"/>
</dbReference>